<protein>
    <submittedName>
        <fullName evidence="2">Uncharacterized protein</fullName>
    </submittedName>
</protein>
<feature type="compositionally biased region" description="Low complexity" evidence="1">
    <location>
        <begin position="379"/>
        <end position="388"/>
    </location>
</feature>
<keyword evidence="3" id="KW-1185">Reference proteome</keyword>
<dbReference type="RefSeq" id="XP_002951761.1">
    <property type="nucleotide sequence ID" value="XM_002951715.1"/>
</dbReference>
<feature type="compositionally biased region" description="Gly residues" evidence="1">
    <location>
        <begin position="389"/>
        <end position="400"/>
    </location>
</feature>
<dbReference type="GeneID" id="9615844"/>
<feature type="region of interest" description="Disordered" evidence="1">
    <location>
        <begin position="362"/>
        <end position="416"/>
    </location>
</feature>
<feature type="compositionally biased region" description="Low complexity" evidence="1">
    <location>
        <begin position="230"/>
        <end position="242"/>
    </location>
</feature>
<evidence type="ECO:0000313" key="3">
    <source>
        <dbReference type="Proteomes" id="UP000001058"/>
    </source>
</evidence>
<dbReference type="InParanoid" id="D8TZ44"/>
<accession>D8TZ44</accession>
<dbReference type="Proteomes" id="UP000001058">
    <property type="component" value="Unassembled WGS sequence"/>
</dbReference>
<dbReference type="KEGG" id="vcn:VOLCADRAFT_117894"/>
<name>D8TZ44_VOLCA</name>
<dbReference type="EMBL" id="GL378346">
    <property type="protein sequence ID" value="EFJ47212.1"/>
    <property type="molecule type" value="Genomic_DNA"/>
</dbReference>
<sequence>MTATATVAASWCPTLELLARVLQRAPGLQELALLRVTVLPPPPPLRRRPFRVTAPRPHPEAAAAAAAAARAVSDAGGDAGGDGLPGATGWCSVFWALPTGLTSLRLGLLQSGGDDRPTGHDFDIGGALSTMEPRGEAADVPKWQHRACGSGNNDGGECGNGCGGGGGVVDQLCAACLGAALRRLPRLSSLELSGVSAPGALRALQLATARATAAVESSSRRGGGGGGDAGASTAAVQQHQQQQPPPASLAALERLVLDLEGLMDLGSLKAVVVGGRGLPRLRHLIVAEQRAIVPSWPSTGLCRHRVGPDDTYIDSHGGGDGGDKVVTEEQFEEEPFSPLDSVLWMLRQPQLRRLSFTSDRAFTTLQRPPPPPPHPSPHPSSSSSTVGSDGDGGRGGGSNRGDGEAGPYSGRGWDEQ</sequence>
<feature type="non-terminal residue" evidence="2">
    <location>
        <position position="416"/>
    </location>
</feature>
<dbReference type="AlphaFoldDB" id="D8TZ44"/>
<organism evidence="3">
    <name type="scientific">Volvox carteri f. nagariensis</name>
    <dbReference type="NCBI Taxonomy" id="3068"/>
    <lineage>
        <taxon>Eukaryota</taxon>
        <taxon>Viridiplantae</taxon>
        <taxon>Chlorophyta</taxon>
        <taxon>core chlorophytes</taxon>
        <taxon>Chlorophyceae</taxon>
        <taxon>CS clade</taxon>
        <taxon>Chlamydomonadales</taxon>
        <taxon>Volvocaceae</taxon>
        <taxon>Volvox</taxon>
    </lineage>
</organism>
<dbReference type="OrthoDB" id="551469at2759"/>
<feature type="region of interest" description="Disordered" evidence="1">
    <location>
        <begin position="214"/>
        <end position="247"/>
    </location>
</feature>
<proteinExistence type="predicted"/>
<gene>
    <name evidence="2" type="ORF">VOLCADRAFT_117894</name>
</gene>
<feature type="compositionally biased region" description="Pro residues" evidence="1">
    <location>
        <begin position="367"/>
        <end position="378"/>
    </location>
</feature>
<evidence type="ECO:0000313" key="2">
    <source>
        <dbReference type="EMBL" id="EFJ47212.1"/>
    </source>
</evidence>
<evidence type="ECO:0000256" key="1">
    <source>
        <dbReference type="SAM" id="MobiDB-lite"/>
    </source>
</evidence>
<reference evidence="2 3" key="1">
    <citation type="journal article" date="2010" name="Science">
        <title>Genomic analysis of organismal complexity in the multicellular green alga Volvox carteri.</title>
        <authorList>
            <person name="Prochnik S.E."/>
            <person name="Umen J."/>
            <person name="Nedelcu A.M."/>
            <person name="Hallmann A."/>
            <person name="Miller S.M."/>
            <person name="Nishii I."/>
            <person name="Ferris P."/>
            <person name="Kuo A."/>
            <person name="Mitros T."/>
            <person name="Fritz-Laylin L.K."/>
            <person name="Hellsten U."/>
            <person name="Chapman J."/>
            <person name="Simakov O."/>
            <person name="Rensing S.A."/>
            <person name="Terry A."/>
            <person name="Pangilinan J."/>
            <person name="Kapitonov V."/>
            <person name="Jurka J."/>
            <person name="Salamov A."/>
            <person name="Shapiro H."/>
            <person name="Schmutz J."/>
            <person name="Grimwood J."/>
            <person name="Lindquist E."/>
            <person name="Lucas S."/>
            <person name="Grigoriev I.V."/>
            <person name="Schmitt R."/>
            <person name="Kirk D."/>
            <person name="Rokhsar D.S."/>
        </authorList>
    </citation>
    <scope>NUCLEOTIDE SEQUENCE [LARGE SCALE GENOMIC DNA]</scope>
    <source>
        <strain evidence="3">f. Nagariensis / Eve</strain>
    </source>
</reference>